<evidence type="ECO:0000256" key="8">
    <source>
        <dbReference type="ARBA" id="ARBA00022741"/>
    </source>
</evidence>
<evidence type="ECO:0000256" key="12">
    <source>
        <dbReference type="ARBA" id="ARBA00022842"/>
    </source>
</evidence>
<evidence type="ECO:0000256" key="3">
    <source>
        <dbReference type="ARBA" id="ARBA00013081"/>
    </source>
</evidence>
<dbReference type="EMBL" id="JAGTXO010000005">
    <property type="protein sequence ID" value="KAG8467851.1"/>
    <property type="molecule type" value="Genomic_DNA"/>
</dbReference>
<dbReference type="CDD" id="cd00038">
    <property type="entry name" value="CAP_ED"/>
    <property type="match status" value="2"/>
</dbReference>
<dbReference type="GO" id="GO:0005952">
    <property type="term" value="C:cAMP-dependent protein kinase complex"/>
    <property type="evidence" value="ECO:0007669"/>
    <property type="project" value="TreeGrafter"/>
</dbReference>
<protein>
    <recommendedName>
        <fullName evidence="15">cGMP-dependent protein kinase</fullName>
        <ecNumber evidence="3">3.1.3.16</ecNumber>
    </recommendedName>
</protein>
<dbReference type="GO" id="GO:0004691">
    <property type="term" value="F:cAMP-dependent protein kinase activity"/>
    <property type="evidence" value="ECO:0007669"/>
    <property type="project" value="TreeGrafter"/>
</dbReference>
<accession>A0A8J5XRR8</accession>
<feature type="domain" description="Cyclic nucleotide-binding" evidence="20">
    <location>
        <begin position="591"/>
        <end position="700"/>
    </location>
</feature>
<evidence type="ECO:0000256" key="18">
    <source>
        <dbReference type="RuleBase" id="RU003465"/>
    </source>
</evidence>
<dbReference type="EC" id="3.1.3.16" evidence="3"/>
<comment type="cofactor">
    <cofactor evidence="1">
        <name>Mn(2+)</name>
        <dbReference type="ChEBI" id="CHEBI:29035"/>
    </cofactor>
</comment>
<dbReference type="PROSITE" id="PS00889">
    <property type="entry name" value="CNMP_BINDING_2"/>
    <property type="match status" value="2"/>
</dbReference>
<dbReference type="Proteomes" id="UP000751190">
    <property type="component" value="Unassembled WGS sequence"/>
</dbReference>
<evidence type="ECO:0000256" key="5">
    <source>
        <dbReference type="ARBA" id="ARBA00022527"/>
    </source>
</evidence>
<keyword evidence="10 18" id="KW-0378">Hydrolase</keyword>
<evidence type="ECO:0000256" key="9">
    <source>
        <dbReference type="ARBA" id="ARBA00022777"/>
    </source>
</evidence>
<evidence type="ECO:0000256" key="7">
    <source>
        <dbReference type="ARBA" id="ARBA00022723"/>
    </source>
</evidence>
<comment type="similarity">
    <text evidence="18">Belongs to the PP2C family.</text>
</comment>
<dbReference type="Pfam" id="PF00027">
    <property type="entry name" value="cNMP_binding"/>
    <property type="match status" value="2"/>
</dbReference>
<dbReference type="PROSITE" id="PS50042">
    <property type="entry name" value="CNMP_BINDING_3"/>
    <property type="match status" value="2"/>
</dbReference>
<dbReference type="Pfam" id="PF00481">
    <property type="entry name" value="PP2C"/>
    <property type="match status" value="1"/>
</dbReference>
<dbReference type="PROSITE" id="PS51746">
    <property type="entry name" value="PPM_2"/>
    <property type="match status" value="1"/>
</dbReference>
<evidence type="ECO:0000256" key="6">
    <source>
        <dbReference type="ARBA" id="ARBA00022679"/>
    </source>
</evidence>
<dbReference type="OMA" id="VAQYEDP"/>
<dbReference type="PROSITE" id="PS01032">
    <property type="entry name" value="PPM_1"/>
    <property type="match status" value="1"/>
</dbReference>
<evidence type="ECO:0000256" key="1">
    <source>
        <dbReference type="ARBA" id="ARBA00001936"/>
    </source>
</evidence>
<dbReference type="PROSITE" id="PS50011">
    <property type="entry name" value="PROTEIN_KINASE_DOM"/>
    <property type="match status" value="1"/>
</dbReference>
<dbReference type="SUPFAM" id="SSF81606">
    <property type="entry name" value="PP2C-like"/>
    <property type="match status" value="1"/>
</dbReference>
<keyword evidence="11" id="KW-0067">ATP-binding</keyword>
<dbReference type="Gene3D" id="2.60.120.10">
    <property type="entry name" value="Jelly Rolls"/>
    <property type="match status" value="2"/>
</dbReference>
<keyword evidence="7" id="KW-0479">Metal-binding</keyword>
<gene>
    <name evidence="22" type="ORF">KFE25_006903</name>
</gene>
<dbReference type="InterPro" id="IPR000595">
    <property type="entry name" value="cNMP-bd_dom"/>
</dbReference>
<keyword evidence="8" id="KW-0547">Nucleotide-binding</keyword>
<comment type="catalytic activity">
    <reaction evidence="16">
        <text>O-phospho-L-seryl-[protein] + H2O = L-seryl-[protein] + phosphate</text>
        <dbReference type="Rhea" id="RHEA:20629"/>
        <dbReference type="Rhea" id="RHEA-COMP:9863"/>
        <dbReference type="Rhea" id="RHEA-COMP:11604"/>
        <dbReference type="ChEBI" id="CHEBI:15377"/>
        <dbReference type="ChEBI" id="CHEBI:29999"/>
        <dbReference type="ChEBI" id="CHEBI:43474"/>
        <dbReference type="ChEBI" id="CHEBI:83421"/>
        <dbReference type="EC" id="3.1.3.16"/>
    </reaction>
</comment>
<evidence type="ECO:0000313" key="22">
    <source>
        <dbReference type="EMBL" id="KAG8467851.1"/>
    </source>
</evidence>
<evidence type="ECO:0000256" key="2">
    <source>
        <dbReference type="ARBA" id="ARBA00001946"/>
    </source>
</evidence>
<keyword evidence="12" id="KW-0460">Magnesium</keyword>
<keyword evidence="9" id="KW-0418">Kinase</keyword>
<organism evidence="22 23">
    <name type="scientific">Diacronema lutheri</name>
    <name type="common">Unicellular marine alga</name>
    <name type="synonym">Monochrysis lutheri</name>
    <dbReference type="NCBI Taxonomy" id="2081491"/>
    <lineage>
        <taxon>Eukaryota</taxon>
        <taxon>Haptista</taxon>
        <taxon>Haptophyta</taxon>
        <taxon>Pavlovophyceae</taxon>
        <taxon>Pavlovales</taxon>
        <taxon>Pavlovaceae</taxon>
        <taxon>Diacronema</taxon>
    </lineage>
</organism>
<evidence type="ECO:0000259" key="19">
    <source>
        <dbReference type="PROSITE" id="PS50011"/>
    </source>
</evidence>
<dbReference type="InterPro" id="IPR000222">
    <property type="entry name" value="PP2C_BS"/>
</dbReference>
<comment type="cofactor">
    <cofactor evidence="2">
        <name>Mg(2+)</name>
        <dbReference type="ChEBI" id="CHEBI:18420"/>
    </cofactor>
</comment>
<dbReference type="SMART" id="SM00332">
    <property type="entry name" value="PP2Cc"/>
    <property type="match status" value="1"/>
</dbReference>
<dbReference type="PANTHER" id="PTHR24353:SF37">
    <property type="entry name" value="CAMP-DEPENDENT PROTEIN KINASE CATALYTIC SUBUNIT PRKX"/>
    <property type="match status" value="1"/>
</dbReference>
<dbReference type="SMART" id="SM00220">
    <property type="entry name" value="S_TKc"/>
    <property type="match status" value="1"/>
</dbReference>
<evidence type="ECO:0000256" key="15">
    <source>
        <dbReference type="ARBA" id="ARBA00024113"/>
    </source>
</evidence>
<feature type="domain" description="PPM-type phosphatase" evidence="21">
    <location>
        <begin position="58"/>
        <end position="357"/>
    </location>
</feature>
<comment type="catalytic activity">
    <reaction evidence="17">
        <text>O-phospho-L-threonyl-[protein] + H2O = L-threonyl-[protein] + phosphate</text>
        <dbReference type="Rhea" id="RHEA:47004"/>
        <dbReference type="Rhea" id="RHEA-COMP:11060"/>
        <dbReference type="Rhea" id="RHEA-COMP:11605"/>
        <dbReference type="ChEBI" id="CHEBI:15377"/>
        <dbReference type="ChEBI" id="CHEBI:30013"/>
        <dbReference type="ChEBI" id="CHEBI:43474"/>
        <dbReference type="ChEBI" id="CHEBI:61977"/>
        <dbReference type="EC" id="3.1.3.16"/>
    </reaction>
</comment>
<keyword evidence="13 18" id="KW-0904">Protein phosphatase</keyword>
<evidence type="ECO:0000256" key="17">
    <source>
        <dbReference type="ARBA" id="ARBA00048336"/>
    </source>
</evidence>
<dbReference type="SUPFAM" id="SSF56112">
    <property type="entry name" value="Protein kinase-like (PK-like)"/>
    <property type="match status" value="1"/>
</dbReference>
<comment type="caution">
    <text evidence="22">The sequence shown here is derived from an EMBL/GenBank/DDBJ whole genome shotgun (WGS) entry which is preliminary data.</text>
</comment>
<dbReference type="PRINTS" id="PR00103">
    <property type="entry name" value="CAMPKINASE"/>
</dbReference>
<feature type="domain" description="Cyclic nucleotide-binding" evidence="20">
    <location>
        <begin position="464"/>
        <end position="578"/>
    </location>
</feature>
<dbReference type="OrthoDB" id="10264738at2759"/>
<dbReference type="Pfam" id="PF00069">
    <property type="entry name" value="Pkinase"/>
    <property type="match status" value="1"/>
</dbReference>
<dbReference type="GO" id="GO:0046872">
    <property type="term" value="F:metal ion binding"/>
    <property type="evidence" value="ECO:0007669"/>
    <property type="project" value="UniProtKB-KW"/>
</dbReference>
<dbReference type="Gene3D" id="3.30.200.20">
    <property type="entry name" value="Phosphorylase Kinase, domain 1"/>
    <property type="match status" value="1"/>
</dbReference>
<reference evidence="22" key="1">
    <citation type="submission" date="2021-05" db="EMBL/GenBank/DDBJ databases">
        <title>The genome of the haptophyte Pavlova lutheri (Diacronema luteri, Pavlovales) - a model for lipid biosynthesis in eukaryotic algae.</title>
        <authorList>
            <person name="Hulatt C.J."/>
            <person name="Posewitz M.C."/>
        </authorList>
    </citation>
    <scope>NUCLEOTIDE SEQUENCE</scope>
    <source>
        <strain evidence="22">NIVA-4/92</strain>
    </source>
</reference>
<dbReference type="SMART" id="SM00100">
    <property type="entry name" value="cNMP"/>
    <property type="match status" value="2"/>
</dbReference>
<dbReference type="InterPro" id="IPR001932">
    <property type="entry name" value="PPM-type_phosphatase-like_dom"/>
</dbReference>
<feature type="domain" description="Protein kinase" evidence="19">
    <location>
        <begin position="736"/>
        <end position="998"/>
    </location>
</feature>
<evidence type="ECO:0000256" key="4">
    <source>
        <dbReference type="ARBA" id="ARBA00022490"/>
    </source>
</evidence>
<evidence type="ECO:0000313" key="23">
    <source>
        <dbReference type="Proteomes" id="UP000751190"/>
    </source>
</evidence>
<evidence type="ECO:0000259" key="20">
    <source>
        <dbReference type="PROSITE" id="PS50042"/>
    </source>
</evidence>
<evidence type="ECO:0000256" key="10">
    <source>
        <dbReference type="ARBA" id="ARBA00022801"/>
    </source>
</evidence>
<dbReference type="Gene3D" id="3.60.40.10">
    <property type="entry name" value="PPM-type phosphatase domain"/>
    <property type="match status" value="1"/>
</dbReference>
<dbReference type="InterPro" id="IPR014710">
    <property type="entry name" value="RmlC-like_jellyroll"/>
</dbReference>
<dbReference type="InterPro" id="IPR000719">
    <property type="entry name" value="Prot_kinase_dom"/>
</dbReference>
<evidence type="ECO:0000256" key="16">
    <source>
        <dbReference type="ARBA" id="ARBA00047761"/>
    </source>
</evidence>
<dbReference type="SUPFAM" id="SSF51206">
    <property type="entry name" value="cAMP-binding domain-like"/>
    <property type="match status" value="2"/>
</dbReference>
<dbReference type="PANTHER" id="PTHR24353">
    <property type="entry name" value="CYCLIC NUCLEOTIDE-DEPENDENT PROTEIN KINASE"/>
    <property type="match status" value="1"/>
</dbReference>
<dbReference type="Gene3D" id="1.10.510.10">
    <property type="entry name" value="Transferase(Phosphotransferase) domain 1"/>
    <property type="match status" value="1"/>
</dbReference>
<dbReference type="PROSITE" id="PS00888">
    <property type="entry name" value="CNMP_BINDING_1"/>
    <property type="match status" value="2"/>
</dbReference>
<dbReference type="CDD" id="cd00143">
    <property type="entry name" value="PP2Cc"/>
    <property type="match status" value="1"/>
</dbReference>
<dbReference type="InterPro" id="IPR011009">
    <property type="entry name" value="Kinase-like_dom_sf"/>
</dbReference>
<keyword evidence="14" id="KW-0464">Manganese</keyword>
<keyword evidence="5" id="KW-0723">Serine/threonine-protein kinase</keyword>
<name>A0A8J5XRR8_DIALT</name>
<dbReference type="InterPro" id="IPR018490">
    <property type="entry name" value="cNMP-bd_dom_sf"/>
</dbReference>
<evidence type="ECO:0000256" key="13">
    <source>
        <dbReference type="ARBA" id="ARBA00022912"/>
    </source>
</evidence>
<keyword evidence="6" id="KW-0808">Transferase</keyword>
<dbReference type="AlphaFoldDB" id="A0A8J5XRR8"/>
<keyword evidence="23" id="KW-1185">Reference proteome</keyword>
<dbReference type="FunFam" id="3.60.40.10:FF:000007">
    <property type="entry name" value="Phosphatase 2C and cyclic nucleotide-binding/kinase domain-containing protein"/>
    <property type="match status" value="1"/>
</dbReference>
<dbReference type="GO" id="GO:0004722">
    <property type="term" value="F:protein serine/threonine phosphatase activity"/>
    <property type="evidence" value="ECO:0007669"/>
    <property type="project" value="UniProtKB-EC"/>
</dbReference>
<dbReference type="InterPro" id="IPR036457">
    <property type="entry name" value="PPM-type-like_dom_sf"/>
</dbReference>
<proteinExistence type="inferred from homology"/>
<keyword evidence="4" id="KW-0963">Cytoplasm</keyword>
<evidence type="ECO:0000256" key="14">
    <source>
        <dbReference type="ARBA" id="ARBA00023211"/>
    </source>
</evidence>
<dbReference type="InterPro" id="IPR018488">
    <property type="entry name" value="cNMP-bd_CS"/>
</dbReference>
<evidence type="ECO:0000259" key="21">
    <source>
        <dbReference type="PROSITE" id="PS51746"/>
    </source>
</evidence>
<dbReference type="GO" id="GO:0005524">
    <property type="term" value="F:ATP binding"/>
    <property type="evidence" value="ECO:0007669"/>
    <property type="project" value="UniProtKB-KW"/>
</dbReference>
<sequence length="1071" mass="118497">MGCGSSKTAQVVVTKEAEEGGAGEKVAPPLTEEQIQERVVAIDKPRDFRMKSVPLTVRYAYVSQRGYYPDELNKNNQDAFCIAENVCGEEETILFGVFDGHGSTGDKCSAFVRDTVLETLEHKIREHKGDFETAYKQTFIDINERLHANGEIDDTMSGTTSITCFMSGAEICIANIGDSRAIIGEKRQTKSGERLVAYSLSIDQTPYRADERERVKKVGAEVMSCDQKDNVVPYHENWGINLGEDVDTGGDPPRVWERGQDYPGCAFTRSIGDAIAEDIGVFAEPELLSKELTRDDQFILIASDGIFEFITNQGAADIVSQYEDPLEGARAIVAEAYRLWLQYEVRTDDITIIVLRLHWEPEEVAGALGSSHAPLGRKASMTPEHKFSSRFSTNGSDLVSLGLEFGGGNRPVRRGLSKEKKSMIMSSQAALAEADDDLEDKVAPTPKTAEEIQRISVAVKTNFLFSHLNDAQRQELYLAMKRVEVKPGDVVIRQGDPGDWFYVVDSGVFVVTQRQDEAGKEKEVHIFTYKNEGGVHHCFGELALMYSKPRAATVTADTAGVLWAMARSSFRRVLMKSSAQTLTKVLRSVDILRSLSTAQLQRLQDILTEVQYADGADIISQGDTGKEFYIIVEGAVVCTRKEDLSDESEVPSELMRLKQYQYFGERALLHDAPRAATVTAVGPTKCLSVERNAFEEVLGPLQSIIDEDAKVREKQALVKQLETESVGLTATSLDDFGVLAVVKHGDVGDLAIVAKPAREAGGAPSYYAMRTLVKQRVVELAQMPLIQREHELMGQLSISTHGVAVELVSIPTERAHYAIYKSILVTNLEAVMSEVMSEDVSRFYVAAIAQALGAVHDASIVYRNVNPEYLFLDTGGYVQLLDFRLAKLLDSKTFTTCGAPDYLAPEVVKGEGHGVAADWWALGVLLYEMLVGESPFKGKGEMDMYMNITGHRFKAELRGAAELGRHTLALIDELLHPNPNRRMGAKRGLEDLQAHMFFSDFDWVALASRHTKAPHLAVVGKLFEQVRRKTPTSVGEALPYPEYSARGEDVFRDFGVNRMVRVHTMGLARRP</sequence>
<evidence type="ECO:0000256" key="11">
    <source>
        <dbReference type="ARBA" id="ARBA00022840"/>
    </source>
</evidence>